<comment type="subcellular location">
    <subcellularLocation>
        <location evidence="2">Cell membrane</location>
        <topology evidence="2">Multi-pass membrane protein</topology>
    </subcellularLocation>
</comment>
<evidence type="ECO:0000256" key="6">
    <source>
        <dbReference type="ARBA" id="ARBA00022679"/>
    </source>
</evidence>
<evidence type="ECO:0000256" key="12">
    <source>
        <dbReference type="ARBA" id="ARBA00023012"/>
    </source>
</evidence>
<keyword evidence="12" id="KW-0902">Two-component regulatory system</keyword>
<dbReference type="SUPFAM" id="SSF158472">
    <property type="entry name" value="HAMP domain-like"/>
    <property type="match status" value="1"/>
</dbReference>
<dbReference type="EMBL" id="FOOX01000021">
    <property type="protein sequence ID" value="SFH25359.1"/>
    <property type="molecule type" value="Genomic_DNA"/>
</dbReference>
<evidence type="ECO:0000256" key="13">
    <source>
        <dbReference type="ARBA" id="ARBA00023136"/>
    </source>
</evidence>
<dbReference type="CDD" id="cd06225">
    <property type="entry name" value="HAMP"/>
    <property type="match status" value="1"/>
</dbReference>
<dbReference type="GO" id="GO:0005524">
    <property type="term" value="F:ATP binding"/>
    <property type="evidence" value="ECO:0007669"/>
    <property type="project" value="UniProtKB-KW"/>
</dbReference>
<evidence type="ECO:0000313" key="18">
    <source>
        <dbReference type="Proteomes" id="UP000199337"/>
    </source>
</evidence>
<evidence type="ECO:0000256" key="9">
    <source>
        <dbReference type="ARBA" id="ARBA00022777"/>
    </source>
</evidence>
<keyword evidence="5" id="KW-0597">Phosphoprotein</keyword>
<dbReference type="InterPro" id="IPR003660">
    <property type="entry name" value="HAMP_dom"/>
</dbReference>
<sequence length="444" mass="51088">MKNISLTVKIWLALSLVSLLLYLVVIFIMPYSIRNFFTSTLMEPRLPSPKHFSMQNQYIPPLIIRGLNIREFNVLEDGTVIPSNVMDLFPKPLLQQIIQNALSQQAAQQYYENIDSPSPIRYVIRKDTVYGHYLYRVILLRKSEEDRFVKTFLFNIMLFAGIALVISLFASLYIARYLTRPLVQMKQHVKRLANRNWHEPLNLKQGDEIGQLASSIETMRQQLVKQDEAQQSMLQNISHELKTPVMVIRSYAQAIKDGVYPKGNLEGSIQVIDEEGARLEKLIKQLLYLTRLDYLAAQSPVQKKIELDKLVEKIFERLYLQRPEITCKLDLQPAIIEGDEEILRVLVENLLENHISHAASCIKISLEINSNKTEVVLNFWNDGSNIEPNILNQIFQPFQKGQEGKYGLGLTIAHRIVKMYRGQITLQNEQNGVSTTVRLPLAAD</sequence>
<keyword evidence="18" id="KW-1185">Reference proteome</keyword>
<dbReference type="InterPro" id="IPR003594">
    <property type="entry name" value="HATPase_dom"/>
</dbReference>
<feature type="domain" description="HAMP" evidence="16">
    <location>
        <begin position="176"/>
        <end position="228"/>
    </location>
</feature>
<dbReference type="SUPFAM" id="SSF55874">
    <property type="entry name" value="ATPase domain of HSP90 chaperone/DNA topoisomerase II/histidine kinase"/>
    <property type="match status" value="1"/>
</dbReference>
<keyword evidence="10" id="KW-0067">ATP-binding</keyword>
<evidence type="ECO:0000256" key="8">
    <source>
        <dbReference type="ARBA" id="ARBA00022741"/>
    </source>
</evidence>
<organism evidence="17 18">
    <name type="scientific">Desulfotruncus arcticus DSM 17038</name>
    <dbReference type="NCBI Taxonomy" id="1121424"/>
    <lineage>
        <taxon>Bacteria</taxon>
        <taxon>Bacillati</taxon>
        <taxon>Bacillota</taxon>
        <taxon>Clostridia</taxon>
        <taxon>Eubacteriales</taxon>
        <taxon>Desulfallaceae</taxon>
        <taxon>Desulfotruncus</taxon>
    </lineage>
</organism>
<evidence type="ECO:0000256" key="11">
    <source>
        <dbReference type="ARBA" id="ARBA00022989"/>
    </source>
</evidence>
<dbReference type="Proteomes" id="UP000199337">
    <property type="component" value="Unassembled WGS sequence"/>
</dbReference>
<dbReference type="Pfam" id="PF00512">
    <property type="entry name" value="HisKA"/>
    <property type="match status" value="1"/>
</dbReference>
<dbReference type="PANTHER" id="PTHR45528">
    <property type="entry name" value="SENSOR HISTIDINE KINASE CPXA"/>
    <property type="match status" value="1"/>
</dbReference>
<dbReference type="RefSeq" id="WP_092474493.1">
    <property type="nucleotide sequence ID" value="NZ_FOOX01000021.1"/>
</dbReference>
<feature type="transmembrane region" description="Helical" evidence="14">
    <location>
        <begin position="12"/>
        <end position="33"/>
    </location>
</feature>
<gene>
    <name evidence="17" type="ORF">SAMN05660649_04441</name>
</gene>
<keyword evidence="11 14" id="KW-1133">Transmembrane helix</keyword>
<evidence type="ECO:0000256" key="14">
    <source>
        <dbReference type="SAM" id="Phobius"/>
    </source>
</evidence>
<keyword evidence="9 17" id="KW-0418">Kinase</keyword>
<evidence type="ECO:0000256" key="3">
    <source>
        <dbReference type="ARBA" id="ARBA00012438"/>
    </source>
</evidence>
<evidence type="ECO:0000256" key="5">
    <source>
        <dbReference type="ARBA" id="ARBA00022553"/>
    </source>
</evidence>
<name>A0A1I2YJ30_9FIRM</name>
<dbReference type="InterPro" id="IPR050398">
    <property type="entry name" value="HssS/ArlS-like"/>
</dbReference>
<dbReference type="GO" id="GO:0005886">
    <property type="term" value="C:plasma membrane"/>
    <property type="evidence" value="ECO:0007669"/>
    <property type="project" value="UniProtKB-SubCell"/>
</dbReference>
<dbReference type="Pfam" id="PF00672">
    <property type="entry name" value="HAMP"/>
    <property type="match status" value="1"/>
</dbReference>
<dbReference type="SMART" id="SM00387">
    <property type="entry name" value="HATPase_c"/>
    <property type="match status" value="1"/>
</dbReference>
<evidence type="ECO:0000313" key="17">
    <source>
        <dbReference type="EMBL" id="SFH25359.1"/>
    </source>
</evidence>
<keyword evidence="7 14" id="KW-0812">Transmembrane</keyword>
<evidence type="ECO:0000256" key="7">
    <source>
        <dbReference type="ARBA" id="ARBA00022692"/>
    </source>
</evidence>
<dbReference type="PRINTS" id="PR00344">
    <property type="entry name" value="BCTRLSENSOR"/>
</dbReference>
<evidence type="ECO:0000259" key="15">
    <source>
        <dbReference type="PROSITE" id="PS50109"/>
    </source>
</evidence>
<keyword evidence="6" id="KW-0808">Transferase</keyword>
<keyword evidence="4" id="KW-1003">Cell membrane</keyword>
<dbReference type="SMART" id="SM00388">
    <property type="entry name" value="HisKA"/>
    <property type="match status" value="1"/>
</dbReference>
<dbReference type="Gene3D" id="3.30.565.10">
    <property type="entry name" value="Histidine kinase-like ATPase, C-terminal domain"/>
    <property type="match status" value="1"/>
</dbReference>
<dbReference type="Gene3D" id="1.10.287.130">
    <property type="match status" value="1"/>
</dbReference>
<dbReference type="OrthoDB" id="9780718at2"/>
<feature type="domain" description="Histidine kinase" evidence="15">
    <location>
        <begin position="236"/>
        <end position="443"/>
    </location>
</feature>
<evidence type="ECO:0000256" key="2">
    <source>
        <dbReference type="ARBA" id="ARBA00004651"/>
    </source>
</evidence>
<dbReference type="SUPFAM" id="SSF47384">
    <property type="entry name" value="Homodimeric domain of signal transducing histidine kinase"/>
    <property type="match status" value="1"/>
</dbReference>
<keyword evidence="8" id="KW-0547">Nucleotide-binding</keyword>
<dbReference type="PANTHER" id="PTHR45528:SF1">
    <property type="entry name" value="SENSOR HISTIDINE KINASE CPXA"/>
    <property type="match status" value="1"/>
</dbReference>
<dbReference type="InterPro" id="IPR003661">
    <property type="entry name" value="HisK_dim/P_dom"/>
</dbReference>
<dbReference type="EC" id="2.7.13.3" evidence="3"/>
<dbReference type="InterPro" id="IPR036097">
    <property type="entry name" value="HisK_dim/P_sf"/>
</dbReference>
<dbReference type="Gene3D" id="6.10.340.10">
    <property type="match status" value="1"/>
</dbReference>
<accession>A0A1I2YJ30</accession>
<dbReference type="STRING" id="341036.SAMN05660649_04441"/>
<protein>
    <recommendedName>
        <fullName evidence="3">histidine kinase</fullName>
        <ecNumber evidence="3">2.7.13.3</ecNumber>
    </recommendedName>
</protein>
<dbReference type="InterPro" id="IPR005467">
    <property type="entry name" value="His_kinase_dom"/>
</dbReference>
<reference evidence="18" key="1">
    <citation type="submission" date="2016-10" db="EMBL/GenBank/DDBJ databases">
        <authorList>
            <person name="Varghese N."/>
            <person name="Submissions S."/>
        </authorList>
    </citation>
    <scope>NUCLEOTIDE SEQUENCE [LARGE SCALE GENOMIC DNA]</scope>
    <source>
        <strain evidence="18">DSM 17038</strain>
    </source>
</reference>
<dbReference type="GO" id="GO:0000155">
    <property type="term" value="F:phosphorelay sensor kinase activity"/>
    <property type="evidence" value="ECO:0007669"/>
    <property type="project" value="InterPro"/>
</dbReference>
<dbReference type="Pfam" id="PF02518">
    <property type="entry name" value="HATPase_c"/>
    <property type="match status" value="1"/>
</dbReference>
<dbReference type="CDD" id="cd00082">
    <property type="entry name" value="HisKA"/>
    <property type="match status" value="1"/>
</dbReference>
<keyword evidence="13 14" id="KW-0472">Membrane</keyword>
<dbReference type="SMART" id="SM00304">
    <property type="entry name" value="HAMP"/>
    <property type="match status" value="1"/>
</dbReference>
<evidence type="ECO:0000256" key="1">
    <source>
        <dbReference type="ARBA" id="ARBA00000085"/>
    </source>
</evidence>
<feature type="transmembrane region" description="Helical" evidence="14">
    <location>
        <begin position="152"/>
        <end position="175"/>
    </location>
</feature>
<evidence type="ECO:0000256" key="4">
    <source>
        <dbReference type="ARBA" id="ARBA00022475"/>
    </source>
</evidence>
<evidence type="ECO:0000256" key="10">
    <source>
        <dbReference type="ARBA" id="ARBA00022840"/>
    </source>
</evidence>
<dbReference type="InterPro" id="IPR004358">
    <property type="entry name" value="Sig_transdc_His_kin-like_C"/>
</dbReference>
<dbReference type="PROSITE" id="PS50885">
    <property type="entry name" value="HAMP"/>
    <property type="match status" value="1"/>
</dbReference>
<dbReference type="PROSITE" id="PS50109">
    <property type="entry name" value="HIS_KIN"/>
    <property type="match status" value="1"/>
</dbReference>
<dbReference type="AlphaFoldDB" id="A0A1I2YJ30"/>
<comment type="catalytic activity">
    <reaction evidence="1">
        <text>ATP + protein L-histidine = ADP + protein N-phospho-L-histidine.</text>
        <dbReference type="EC" id="2.7.13.3"/>
    </reaction>
</comment>
<dbReference type="InterPro" id="IPR036890">
    <property type="entry name" value="HATPase_C_sf"/>
</dbReference>
<proteinExistence type="predicted"/>
<evidence type="ECO:0000259" key="16">
    <source>
        <dbReference type="PROSITE" id="PS50885"/>
    </source>
</evidence>